<accession>A0A8X6SNG6</accession>
<comment type="caution">
    <text evidence="2">The sequence shown here is derived from an EMBL/GenBank/DDBJ whole genome shotgun (WGS) entry which is preliminary data.</text>
</comment>
<evidence type="ECO:0000313" key="3">
    <source>
        <dbReference type="Proteomes" id="UP000887159"/>
    </source>
</evidence>
<name>A0A8X6SNG6_TRICX</name>
<gene>
    <name evidence="2" type="ORF">TNCV_1571871</name>
</gene>
<sequence length="74" mass="8263">MQPYAHPHVHAHNLTPAGVAEVSFTKERYRLESDRGYCASTLSLMGGRRNGRRLGQGRAQRPEPTTCGDNQTRI</sequence>
<dbReference type="AlphaFoldDB" id="A0A8X6SNG6"/>
<protein>
    <submittedName>
        <fullName evidence="2">Uncharacterized protein</fullName>
    </submittedName>
</protein>
<organism evidence="2 3">
    <name type="scientific">Trichonephila clavipes</name>
    <name type="common">Golden silk orbweaver</name>
    <name type="synonym">Nephila clavipes</name>
    <dbReference type="NCBI Taxonomy" id="2585209"/>
    <lineage>
        <taxon>Eukaryota</taxon>
        <taxon>Metazoa</taxon>
        <taxon>Ecdysozoa</taxon>
        <taxon>Arthropoda</taxon>
        <taxon>Chelicerata</taxon>
        <taxon>Arachnida</taxon>
        <taxon>Araneae</taxon>
        <taxon>Araneomorphae</taxon>
        <taxon>Entelegynae</taxon>
        <taxon>Araneoidea</taxon>
        <taxon>Nephilidae</taxon>
        <taxon>Trichonephila</taxon>
    </lineage>
</organism>
<dbReference type="EMBL" id="BMAU01021334">
    <property type="protein sequence ID" value="GFY15376.1"/>
    <property type="molecule type" value="Genomic_DNA"/>
</dbReference>
<reference evidence="2" key="1">
    <citation type="submission" date="2020-08" db="EMBL/GenBank/DDBJ databases">
        <title>Multicomponent nature underlies the extraordinary mechanical properties of spider dragline silk.</title>
        <authorList>
            <person name="Kono N."/>
            <person name="Nakamura H."/>
            <person name="Mori M."/>
            <person name="Yoshida Y."/>
            <person name="Ohtoshi R."/>
            <person name="Malay A.D."/>
            <person name="Moran D.A.P."/>
            <person name="Tomita M."/>
            <person name="Numata K."/>
            <person name="Arakawa K."/>
        </authorList>
    </citation>
    <scope>NUCLEOTIDE SEQUENCE</scope>
</reference>
<feature type="region of interest" description="Disordered" evidence="1">
    <location>
        <begin position="45"/>
        <end position="74"/>
    </location>
</feature>
<proteinExistence type="predicted"/>
<keyword evidence="3" id="KW-1185">Reference proteome</keyword>
<evidence type="ECO:0000256" key="1">
    <source>
        <dbReference type="SAM" id="MobiDB-lite"/>
    </source>
</evidence>
<evidence type="ECO:0000313" key="2">
    <source>
        <dbReference type="EMBL" id="GFY15376.1"/>
    </source>
</evidence>
<dbReference type="Proteomes" id="UP000887159">
    <property type="component" value="Unassembled WGS sequence"/>
</dbReference>